<dbReference type="GO" id="GO:0005634">
    <property type="term" value="C:nucleus"/>
    <property type="evidence" value="ECO:0007669"/>
    <property type="project" value="UniProtKB-SubCell"/>
</dbReference>
<dbReference type="OrthoDB" id="829at2759"/>
<dbReference type="InterPro" id="IPR033956">
    <property type="entry name" value="Translin"/>
</dbReference>
<sequence>MSQHQNESLQSVSNVFSNFVGKLEAEADLRDEIRNTVKEVDRLARELVAGLSAIHSQSHGHKRFAEIVAEANTRFRDVKKSFDLLAAKVPADQYYVFHEHWKFTMHKLVFAAALISFIEHGKLATLSEVAATIGVHADRKQGFHLDLEDYLFGLLSLGSELSRYCVNRVTAGDYKTPEKIFAFLSELGAGFRLLNLKNSDLRRRFDSLKYDEKKVEEVIYDLSVRGLLQKNNEQKQEPGTFRVVDEKTRLSTKDNSPEANSMQE</sequence>
<keyword evidence="8" id="KW-0255">Endonuclease</keyword>
<keyword evidence="9" id="KW-0378">Hydrolase</keyword>
<dbReference type="GO" id="GO:0016787">
    <property type="term" value="F:hydrolase activity"/>
    <property type="evidence" value="ECO:0007669"/>
    <property type="project" value="UniProtKB-KW"/>
</dbReference>
<keyword evidence="11" id="KW-0238">DNA-binding</keyword>
<comment type="caution">
    <text evidence="18">The sequence shown here is derived from an EMBL/GenBank/DDBJ whole genome shotgun (WGS) entry which is preliminary data.</text>
</comment>
<evidence type="ECO:0000256" key="17">
    <source>
        <dbReference type="SAM" id="MobiDB-lite"/>
    </source>
</evidence>
<reference evidence="18 19" key="1">
    <citation type="journal article" date="2016" name="Nat. Commun.">
        <title>Extremotolerant tardigrade genome and improved radiotolerance of human cultured cells by tardigrade-unique protein.</title>
        <authorList>
            <person name="Hashimoto T."/>
            <person name="Horikawa D.D."/>
            <person name="Saito Y."/>
            <person name="Kuwahara H."/>
            <person name="Kozuka-Hata H."/>
            <person name="Shin-I T."/>
            <person name="Minakuchi Y."/>
            <person name="Ohishi K."/>
            <person name="Motoyama A."/>
            <person name="Aizu T."/>
            <person name="Enomoto A."/>
            <person name="Kondo K."/>
            <person name="Tanaka S."/>
            <person name="Hara Y."/>
            <person name="Koshikawa S."/>
            <person name="Sagara H."/>
            <person name="Miura T."/>
            <person name="Yokobori S."/>
            <person name="Miyagawa K."/>
            <person name="Suzuki Y."/>
            <person name="Kubo T."/>
            <person name="Oyama M."/>
            <person name="Kohara Y."/>
            <person name="Fujiyama A."/>
            <person name="Arakawa K."/>
            <person name="Katayama T."/>
            <person name="Toyoda A."/>
            <person name="Kunieda T."/>
        </authorList>
    </citation>
    <scope>NUCLEOTIDE SEQUENCE [LARGE SCALE GENOMIC DNA]</scope>
    <source>
        <strain evidence="18 19">YOKOZUNA-1</strain>
    </source>
</reference>
<evidence type="ECO:0000256" key="13">
    <source>
        <dbReference type="ARBA" id="ARBA00025374"/>
    </source>
</evidence>
<dbReference type="Gene3D" id="1.20.58.200">
    <property type="entry name" value="Translin, domain 2"/>
    <property type="match status" value="1"/>
</dbReference>
<keyword evidence="7" id="KW-0540">Nuclease</keyword>
<dbReference type="GO" id="GO:0005737">
    <property type="term" value="C:cytoplasm"/>
    <property type="evidence" value="ECO:0007669"/>
    <property type="project" value="UniProtKB-SubCell"/>
</dbReference>
<evidence type="ECO:0000256" key="3">
    <source>
        <dbReference type="ARBA" id="ARBA00005902"/>
    </source>
</evidence>
<feature type="region of interest" description="Disordered" evidence="17">
    <location>
        <begin position="236"/>
        <end position="264"/>
    </location>
</feature>
<keyword evidence="10" id="KW-0694">RNA-binding</keyword>
<dbReference type="EMBL" id="BDGG01000003">
    <property type="protein sequence ID" value="GAU94725.1"/>
    <property type="molecule type" value="Genomic_DNA"/>
</dbReference>
<evidence type="ECO:0000256" key="14">
    <source>
        <dbReference type="ARBA" id="ARBA00025410"/>
    </source>
</evidence>
<dbReference type="InterPro" id="IPR016069">
    <property type="entry name" value="Translin_C"/>
</dbReference>
<keyword evidence="12" id="KW-0539">Nucleus</keyword>
<dbReference type="InterPro" id="IPR016068">
    <property type="entry name" value="Translin_N"/>
</dbReference>
<evidence type="ECO:0000256" key="2">
    <source>
        <dbReference type="ARBA" id="ARBA00004496"/>
    </source>
</evidence>
<comment type="similarity">
    <text evidence="3">Belongs to the translin family.</text>
</comment>
<dbReference type="FunFam" id="1.20.58.200:FF:000002">
    <property type="entry name" value="Putative translin"/>
    <property type="match status" value="1"/>
</dbReference>
<comment type="function">
    <text evidence="14">Exhibits both single-stranded and double-stranded endoribonuclease activity. May act as an activator of RNA-induced silencing complex (RISC) by facilitating endonucleolytic cleavage of the siRNA passenger strand.</text>
</comment>
<dbReference type="Proteomes" id="UP000186922">
    <property type="component" value="Unassembled WGS sequence"/>
</dbReference>
<proteinExistence type="inferred from homology"/>
<dbReference type="Pfam" id="PF01997">
    <property type="entry name" value="Translin"/>
    <property type="match status" value="1"/>
</dbReference>
<name>A0A1D1V227_RAMVA</name>
<feature type="compositionally biased region" description="Basic and acidic residues" evidence="17">
    <location>
        <begin position="243"/>
        <end position="256"/>
    </location>
</feature>
<dbReference type="PANTHER" id="PTHR10741">
    <property type="entry name" value="TRANSLIN AND TRANSLIN ASSOCIATED PROTEIN X"/>
    <property type="match status" value="1"/>
</dbReference>
<evidence type="ECO:0000256" key="12">
    <source>
        <dbReference type="ARBA" id="ARBA00023242"/>
    </source>
</evidence>
<dbReference type="AlphaFoldDB" id="A0A1D1V227"/>
<dbReference type="InterPro" id="IPR002848">
    <property type="entry name" value="Translin_fam"/>
</dbReference>
<keyword evidence="19" id="KW-1185">Reference proteome</keyword>
<dbReference type="GO" id="GO:0016070">
    <property type="term" value="P:RNA metabolic process"/>
    <property type="evidence" value="ECO:0007669"/>
    <property type="project" value="InterPro"/>
</dbReference>
<protein>
    <recommendedName>
        <fullName evidence="5">Translin</fullName>
    </recommendedName>
    <alternativeName>
        <fullName evidence="15">Component 3 of promoter of RISC</fullName>
    </alternativeName>
</protein>
<dbReference type="STRING" id="947166.A0A1D1V227"/>
<evidence type="ECO:0000256" key="16">
    <source>
        <dbReference type="PIRSR" id="PIRSR602848-1"/>
    </source>
</evidence>
<dbReference type="GO" id="GO:0003697">
    <property type="term" value="F:single-stranded DNA binding"/>
    <property type="evidence" value="ECO:0007669"/>
    <property type="project" value="InterPro"/>
</dbReference>
<evidence type="ECO:0000313" key="19">
    <source>
        <dbReference type="Proteomes" id="UP000186922"/>
    </source>
</evidence>
<evidence type="ECO:0000256" key="8">
    <source>
        <dbReference type="ARBA" id="ARBA00022759"/>
    </source>
</evidence>
<keyword evidence="6" id="KW-0963">Cytoplasm</keyword>
<feature type="binding site" evidence="16">
    <location>
        <position position="160"/>
    </location>
    <ligand>
        <name>Mg(2+)</name>
        <dbReference type="ChEBI" id="CHEBI:18420"/>
    </ligand>
</feature>
<evidence type="ECO:0000256" key="1">
    <source>
        <dbReference type="ARBA" id="ARBA00004123"/>
    </source>
</evidence>
<comment type="function">
    <text evidence="13">DNA-binding protein that specifically recognizes consensus sequences at the breakpoint junctions in chromosomal translocations, mostly involving immunoglobulin (Ig)/T-cell receptor gene segments. Seems to recognize single-stranded DNA ends generated by staggered breaks occurring at recombination hot spots.</text>
</comment>
<keyword evidence="16" id="KW-0460">Magnesium</keyword>
<evidence type="ECO:0000256" key="15">
    <source>
        <dbReference type="ARBA" id="ARBA00030513"/>
    </source>
</evidence>
<evidence type="ECO:0000256" key="10">
    <source>
        <dbReference type="ARBA" id="ARBA00022884"/>
    </source>
</evidence>
<organism evidence="18 19">
    <name type="scientific">Ramazzottius varieornatus</name>
    <name type="common">Water bear</name>
    <name type="synonym">Tardigrade</name>
    <dbReference type="NCBI Taxonomy" id="947166"/>
    <lineage>
        <taxon>Eukaryota</taxon>
        <taxon>Metazoa</taxon>
        <taxon>Ecdysozoa</taxon>
        <taxon>Tardigrada</taxon>
        <taxon>Eutardigrada</taxon>
        <taxon>Parachela</taxon>
        <taxon>Hypsibioidea</taxon>
        <taxon>Ramazzottiidae</taxon>
        <taxon>Ramazzottius</taxon>
    </lineage>
</organism>
<dbReference type="GO" id="GO:0004519">
    <property type="term" value="F:endonuclease activity"/>
    <property type="evidence" value="ECO:0007669"/>
    <property type="project" value="UniProtKB-KW"/>
</dbReference>
<accession>A0A1D1V227</accession>
<evidence type="ECO:0000313" key="18">
    <source>
        <dbReference type="EMBL" id="GAU94725.1"/>
    </source>
</evidence>
<dbReference type="SUPFAM" id="SSF74784">
    <property type="entry name" value="Translin"/>
    <property type="match status" value="1"/>
</dbReference>
<evidence type="ECO:0000256" key="7">
    <source>
        <dbReference type="ARBA" id="ARBA00022722"/>
    </source>
</evidence>
<dbReference type="Gene3D" id="1.20.58.190">
    <property type="entry name" value="Translin, domain 1"/>
    <property type="match status" value="1"/>
</dbReference>
<gene>
    <name evidence="18" type="primary">RvY_06448-1</name>
    <name evidence="18" type="synonym">RvY_06448.1</name>
    <name evidence="18" type="ORF">RvY_06448</name>
</gene>
<dbReference type="CDD" id="cd14819">
    <property type="entry name" value="Translin"/>
    <property type="match status" value="1"/>
</dbReference>
<evidence type="ECO:0000256" key="5">
    <source>
        <dbReference type="ARBA" id="ARBA00022196"/>
    </source>
</evidence>
<dbReference type="FunFam" id="1.20.58.190:FF:000001">
    <property type="entry name" value="Translin"/>
    <property type="match status" value="1"/>
</dbReference>
<evidence type="ECO:0000256" key="4">
    <source>
        <dbReference type="ARBA" id="ARBA00011685"/>
    </source>
</evidence>
<dbReference type="GO" id="GO:0003723">
    <property type="term" value="F:RNA binding"/>
    <property type="evidence" value="ECO:0007669"/>
    <property type="project" value="UniProtKB-KW"/>
</dbReference>
<comment type="subunit">
    <text evidence="4">Ring-shaped heterooctamer of six TSN and two TSNAX subunits, DNA/RNA binding occurs inside the ring.</text>
</comment>
<comment type="subcellular location">
    <subcellularLocation>
        <location evidence="2">Cytoplasm</location>
    </subcellularLocation>
    <subcellularLocation>
        <location evidence="1">Nucleus</location>
    </subcellularLocation>
</comment>
<keyword evidence="16" id="KW-0479">Metal-binding</keyword>
<dbReference type="InterPro" id="IPR036081">
    <property type="entry name" value="Translin_sf"/>
</dbReference>
<evidence type="ECO:0000256" key="6">
    <source>
        <dbReference type="ARBA" id="ARBA00022490"/>
    </source>
</evidence>
<evidence type="ECO:0000256" key="11">
    <source>
        <dbReference type="ARBA" id="ARBA00023125"/>
    </source>
</evidence>
<evidence type="ECO:0000256" key="9">
    <source>
        <dbReference type="ARBA" id="ARBA00022801"/>
    </source>
</evidence>
<dbReference type="GO" id="GO:0043565">
    <property type="term" value="F:sequence-specific DNA binding"/>
    <property type="evidence" value="ECO:0007669"/>
    <property type="project" value="InterPro"/>
</dbReference>
<dbReference type="GO" id="GO:0046872">
    <property type="term" value="F:metal ion binding"/>
    <property type="evidence" value="ECO:0007669"/>
    <property type="project" value="UniProtKB-KW"/>
</dbReference>